<keyword evidence="3" id="KW-1185">Reference proteome</keyword>
<dbReference type="Proteomes" id="UP000271031">
    <property type="component" value="Unassembled WGS sequence"/>
</dbReference>
<evidence type="ECO:0000313" key="3">
    <source>
        <dbReference type="Proteomes" id="UP000271031"/>
    </source>
</evidence>
<dbReference type="InterPro" id="IPR019635">
    <property type="entry name" value="DUF2500"/>
</dbReference>
<keyword evidence="1" id="KW-1133">Transmembrane helix</keyword>
<evidence type="ECO:0000313" key="2">
    <source>
        <dbReference type="EMBL" id="RNB89994.1"/>
    </source>
</evidence>
<dbReference type="Pfam" id="PF10694">
    <property type="entry name" value="DUF2500"/>
    <property type="match status" value="1"/>
</dbReference>
<accession>A0A3M8DPU4</accession>
<dbReference type="OrthoDB" id="282886at2"/>
<reference evidence="2 3" key="1">
    <citation type="submission" date="2018-10" db="EMBL/GenBank/DDBJ databases">
        <title>Phylogenomics of Brevibacillus.</title>
        <authorList>
            <person name="Dunlap C."/>
        </authorList>
    </citation>
    <scope>NUCLEOTIDE SEQUENCE [LARGE SCALE GENOMIC DNA]</scope>
    <source>
        <strain evidence="2 3">JCM 15716</strain>
    </source>
</reference>
<evidence type="ECO:0000256" key="1">
    <source>
        <dbReference type="SAM" id="Phobius"/>
    </source>
</evidence>
<dbReference type="AlphaFoldDB" id="A0A3M8DPU4"/>
<protein>
    <submittedName>
        <fullName evidence="2">DUF2500 domain-containing protein</fullName>
    </submittedName>
</protein>
<keyword evidence="1" id="KW-0472">Membrane</keyword>
<dbReference type="Gene3D" id="2.40.50.660">
    <property type="match status" value="1"/>
</dbReference>
<keyword evidence="1" id="KW-0812">Transmembrane</keyword>
<organism evidence="2 3">
    <name type="scientific">Brevibacillus fluminis</name>
    <dbReference type="NCBI Taxonomy" id="511487"/>
    <lineage>
        <taxon>Bacteria</taxon>
        <taxon>Bacillati</taxon>
        <taxon>Bacillota</taxon>
        <taxon>Bacilli</taxon>
        <taxon>Bacillales</taxon>
        <taxon>Paenibacillaceae</taxon>
        <taxon>Brevibacillus</taxon>
    </lineage>
</organism>
<name>A0A3M8DPU4_9BACL</name>
<feature type="transmembrane region" description="Helical" evidence="1">
    <location>
        <begin position="17"/>
        <end position="35"/>
    </location>
</feature>
<dbReference type="EMBL" id="RHHQ01000008">
    <property type="protein sequence ID" value="RNB89994.1"/>
    <property type="molecule type" value="Genomic_DNA"/>
</dbReference>
<gene>
    <name evidence="2" type="ORF">EDM56_09530</name>
</gene>
<sequence>MDQGGLFFHDDFFGPPWWFLLVAGIIIAVIAFTILKGVAQWMSNNASPVETVTATVIGKRTSTSGGNNTSVTTHYYITFQFENQERREFAVSGKEYGMLIENDTGLLTYQGTRYKGLQRRLM</sequence>
<comment type="caution">
    <text evidence="2">The sequence shown here is derived from an EMBL/GenBank/DDBJ whole genome shotgun (WGS) entry which is preliminary data.</text>
</comment>
<proteinExistence type="predicted"/>